<protein>
    <recommendedName>
        <fullName evidence="12">DUF421 domain-containing protein</fullName>
    </recommendedName>
</protein>
<comment type="subcellular location">
    <subcellularLocation>
        <location evidence="1">Cell membrane</location>
        <topology evidence="1">Multi-pass membrane protein</topology>
    </subcellularLocation>
</comment>
<proteinExistence type="inferred from homology"/>
<evidence type="ECO:0000256" key="1">
    <source>
        <dbReference type="ARBA" id="ARBA00004651"/>
    </source>
</evidence>
<comment type="similarity">
    <text evidence="2">Belongs to the UPF0702 family.</text>
</comment>
<keyword evidence="4 7" id="KW-0812">Transmembrane</keyword>
<dbReference type="GO" id="GO:0005886">
    <property type="term" value="C:plasma membrane"/>
    <property type="evidence" value="ECO:0007669"/>
    <property type="project" value="UniProtKB-SubCell"/>
</dbReference>
<feature type="domain" description="YetF C-terminal" evidence="8">
    <location>
        <begin position="85"/>
        <end position="155"/>
    </location>
</feature>
<evidence type="ECO:0000256" key="2">
    <source>
        <dbReference type="ARBA" id="ARBA00006448"/>
    </source>
</evidence>
<evidence type="ECO:0000259" key="9">
    <source>
        <dbReference type="Pfam" id="PF20730"/>
    </source>
</evidence>
<reference evidence="11" key="1">
    <citation type="submission" date="2016-10" db="EMBL/GenBank/DDBJ databases">
        <authorList>
            <person name="Varghese N."/>
            <person name="Submissions S."/>
        </authorList>
    </citation>
    <scope>NUCLEOTIDE SEQUENCE [LARGE SCALE GENOMIC DNA]</scope>
    <source>
        <strain evidence="11">DSM 19183</strain>
    </source>
</reference>
<keyword evidence="11" id="KW-1185">Reference proteome</keyword>
<evidence type="ECO:0000256" key="7">
    <source>
        <dbReference type="SAM" id="Phobius"/>
    </source>
</evidence>
<accession>A0A1H7MZW9</accession>
<evidence type="ECO:0000256" key="4">
    <source>
        <dbReference type="ARBA" id="ARBA00022692"/>
    </source>
</evidence>
<keyword evidence="6 7" id="KW-0472">Membrane</keyword>
<feature type="transmembrane region" description="Helical" evidence="7">
    <location>
        <begin position="6"/>
        <end position="24"/>
    </location>
</feature>
<evidence type="ECO:0000313" key="11">
    <source>
        <dbReference type="Proteomes" id="UP000199081"/>
    </source>
</evidence>
<dbReference type="STRING" id="426702.SAMN04488099_11334"/>
<feature type="domain" description="YetF-like N-terminal transmembrane" evidence="9">
    <location>
        <begin position="17"/>
        <end position="80"/>
    </location>
</feature>
<evidence type="ECO:0000259" key="8">
    <source>
        <dbReference type="Pfam" id="PF04239"/>
    </source>
</evidence>
<dbReference type="InterPro" id="IPR048454">
    <property type="entry name" value="YetF_N"/>
</dbReference>
<evidence type="ECO:0000256" key="6">
    <source>
        <dbReference type="ARBA" id="ARBA00023136"/>
    </source>
</evidence>
<dbReference type="PANTHER" id="PTHR34582">
    <property type="entry name" value="UPF0702 TRANSMEMBRANE PROTEIN YCAP"/>
    <property type="match status" value="1"/>
</dbReference>
<dbReference type="Pfam" id="PF20730">
    <property type="entry name" value="YetF_N"/>
    <property type="match status" value="1"/>
</dbReference>
<dbReference type="EMBL" id="FNZU01000013">
    <property type="protein sequence ID" value="SEL16810.1"/>
    <property type="molecule type" value="Genomic_DNA"/>
</dbReference>
<dbReference type="PANTHER" id="PTHR34582:SF6">
    <property type="entry name" value="UPF0702 TRANSMEMBRANE PROTEIN YCAP"/>
    <property type="match status" value="1"/>
</dbReference>
<gene>
    <name evidence="10" type="ORF">SAMN04488099_11334</name>
</gene>
<evidence type="ECO:0000256" key="3">
    <source>
        <dbReference type="ARBA" id="ARBA00022475"/>
    </source>
</evidence>
<dbReference type="Proteomes" id="UP000199081">
    <property type="component" value="Unassembled WGS sequence"/>
</dbReference>
<dbReference type="Pfam" id="PF04239">
    <property type="entry name" value="DUF421"/>
    <property type="match status" value="1"/>
</dbReference>
<evidence type="ECO:0000313" key="10">
    <source>
        <dbReference type="EMBL" id="SEL16810.1"/>
    </source>
</evidence>
<organism evidence="10 11">
    <name type="scientific">Alkalibacterium pelagium</name>
    <dbReference type="NCBI Taxonomy" id="426702"/>
    <lineage>
        <taxon>Bacteria</taxon>
        <taxon>Bacillati</taxon>
        <taxon>Bacillota</taxon>
        <taxon>Bacilli</taxon>
        <taxon>Lactobacillales</taxon>
        <taxon>Carnobacteriaceae</taxon>
        <taxon>Alkalibacterium</taxon>
    </lineage>
</organism>
<keyword evidence="5 7" id="KW-1133">Transmembrane helix</keyword>
<evidence type="ECO:0000256" key="5">
    <source>
        <dbReference type="ARBA" id="ARBA00022989"/>
    </source>
</evidence>
<dbReference type="InterPro" id="IPR007353">
    <property type="entry name" value="DUF421"/>
</dbReference>
<evidence type="ECO:0008006" key="12">
    <source>
        <dbReference type="Google" id="ProtNLM"/>
    </source>
</evidence>
<feature type="transmembrane region" description="Helical" evidence="7">
    <location>
        <begin position="36"/>
        <end position="55"/>
    </location>
</feature>
<sequence length="177" mass="20270">MNTGQFGRITVVSFFCYLVILFVLRLSGKRTLLKMNAFDFIITVSLGTVFGNILINQDEVLWEGLYIFCLLLIFQFLSSYLSSRSALFSRILKAHPSLLFYDGTYYEDKMKKERIPKSEVLQAIREQGIGKVEEVAAVILETDGTISVLPKKNNELRDLNTLVDLDENQENQKNDIE</sequence>
<feature type="transmembrane region" description="Helical" evidence="7">
    <location>
        <begin position="61"/>
        <end position="81"/>
    </location>
</feature>
<dbReference type="InterPro" id="IPR023090">
    <property type="entry name" value="UPF0702_alpha/beta_dom_sf"/>
</dbReference>
<name>A0A1H7MZW9_9LACT</name>
<dbReference type="RefSeq" id="WP_170231027.1">
    <property type="nucleotide sequence ID" value="NZ_BJYC01000015.1"/>
</dbReference>
<keyword evidence="3" id="KW-1003">Cell membrane</keyword>
<dbReference type="AlphaFoldDB" id="A0A1H7MZW9"/>
<dbReference type="Gene3D" id="3.30.240.20">
    <property type="entry name" value="bsu07140 like domains"/>
    <property type="match status" value="1"/>
</dbReference>